<comment type="caution">
    <text evidence="1">The sequence shown here is derived from an EMBL/GenBank/DDBJ whole genome shotgun (WGS) entry which is preliminary data.</text>
</comment>
<dbReference type="Proteomes" id="UP001159427">
    <property type="component" value="Unassembled WGS sequence"/>
</dbReference>
<evidence type="ECO:0000313" key="1">
    <source>
        <dbReference type="EMBL" id="CAH3168795.1"/>
    </source>
</evidence>
<dbReference type="Gene3D" id="3.40.50.1580">
    <property type="entry name" value="Nucleoside phosphorylase domain"/>
    <property type="match status" value="1"/>
</dbReference>
<keyword evidence="2" id="KW-1185">Reference proteome</keyword>
<sequence length="80" mass="8902">MSSDGKPGDKESNTLLCLGLFAAAHDLKVEWIVIKGVSDFAENWKSNTDAWRAFASLMAASLTFHILGDSIVFKDWPHYE</sequence>
<dbReference type="InterPro" id="IPR035994">
    <property type="entry name" value="Nucleoside_phosphorylase_sf"/>
</dbReference>
<protein>
    <recommendedName>
        <fullName evidence="3">Nucleoside phosphorylase domain-containing protein</fullName>
    </recommendedName>
</protein>
<evidence type="ECO:0008006" key="3">
    <source>
        <dbReference type="Google" id="ProtNLM"/>
    </source>
</evidence>
<name>A0ABN8QRA9_9CNID</name>
<accession>A0ABN8QRA9</accession>
<evidence type="ECO:0000313" key="2">
    <source>
        <dbReference type="Proteomes" id="UP001159427"/>
    </source>
</evidence>
<gene>
    <name evidence="1" type="ORF">PEVE_00006640</name>
</gene>
<proteinExistence type="predicted"/>
<dbReference type="EMBL" id="CALNXI010001431">
    <property type="protein sequence ID" value="CAH3168795.1"/>
    <property type="molecule type" value="Genomic_DNA"/>
</dbReference>
<reference evidence="1 2" key="1">
    <citation type="submission" date="2022-05" db="EMBL/GenBank/DDBJ databases">
        <authorList>
            <consortium name="Genoscope - CEA"/>
            <person name="William W."/>
        </authorList>
    </citation>
    <scope>NUCLEOTIDE SEQUENCE [LARGE SCALE GENOMIC DNA]</scope>
</reference>
<feature type="non-terminal residue" evidence="1">
    <location>
        <position position="80"/>
    </location>
</feature>
<organism evidence="1 2">
    <name type="scientific">Porites evermanni</name>
    <dbReference type="NCBI Taxonomy" id="104178"/>
    <lineage>
        <taxon>Eukaryota</taxon>
        <taxon>Metazoa</taxon>
        <taxon>Cnidaria</taxon>
        <taxon>Anthozoa</taxon>
        <taxon>Hexacorallia</taxon>
        <taxon>Scleractinia</taxon>
        <taxon>Fungiina</taxon>
        <taxon>Poritidae</taxon>
        <taxon>Porites</taxon>
    </lineage>
</organism>